<dbReference type="RefSeq" id="WP_086599252.1">
    <property type="nucleotide sequence ID" value="NZ_NGFN01000008.1"/>
</dbReference>
<keyword evidence="2" id="KW-1185">Reference proteome</keyword>
<evidence type="ECO:0000313" key="2">
    <source>
        <dbReference type="Proteomes" id="UP000195105"/>
    </source>
</evidence>
<reference evidence="1 2" key="1">
    <citation type="submission" date="2017-05" db="EMBL/GenBank/DDBJ databases">
        <title>Biotechnological potential of actinobacteria isolated from South African environments.</title>
        <authorList>
            <person name="Le Roes-Hill M."/>
            <person name="Prins A."/>
            <person name="Durrell K.A."/>
        </authorList>
    </citation>
    <scope>NUCLEOTIDE SEQUENCE [LARGE SCALE GENOMIC DNA]</scope>
    <source>
        <strain evidence="1 2">HMC13</strain>
    </source>
</reference>
<dbReference type="EMBL" id="NGFN01000008">
    <property type="protein sequence ID" value="OUD04685.1"/>
    <property type="molecule type" value="Genomic_DNA"/>
</dbReference>
<dbReference type="Proteomes" id="UP000195105">
    <property type="component" value="Unassembled WGS sequence"/>
</dbReference>
<gene>
    <name evidence="1" type="ORF">CA983_02715</name>
</gene>
<organism evidence="1 2">
    <name type="scientific">Streptomyces swartbergensis</name>
    <dbReference type="NCBI Taxonomy" id="487165"/>
    <lineage>
        <taxon>Bacteria</taxon>
        <taxon>Bacillati</taxon>
        <taxon>Actinomycetota</taxon>
        <taxon>Actinomycetes</taxon>
        <taxon>Kitasatosporales</taxon>
        <taxon>Streptomycetaceae</taxon>
        <taxon>Streptomyces</taxon>
    </lineage>
</organism>
<sequence>MARYLITYDNGHDETVEAKCIEPSGSQYIGWAEDGSACAYIPIANVLSVVRLADENAPKAVTD</sequence>
<protein>
    <submittedName>
        <fullName evidence="1">Uncharacterized protein</fullName>
    </submittedName>
</protein>
<name>A0A243SAE1_9ACTN</name>
<comment type="caution">
    <text evidence="1">The sequence shown here is derived from an EMBL/GenBank/DDBJ whole genome shotgun (WGS) entry which is preliminary data.</text>
</comment>
<accession>A0A243SAE1</accession>
<dbReference type="AlphaFoldDB" id="A0A243SAE1"/>
<evidence type="ECO:0000313" key="1">
    <source>
        <dbReference type="EMBL" id="OUD04685.1"/>
    </source>
</evidence>
<proteinExistence type="predicted"/>